<gene>
    <name evidence="1" type="ORF">X943_003680</name>
</gene>
<dbReference type="Proteomes" id="UP001195914">
    <property type="component" value="Unassembled WGS sequence"/>
</dbReference>
<proteinExistence type="predicted"/>
<dbReference type="EMBL" id="JAHBMH010000007">
    <property type="protein sequence ID" value="KAK1939822.1"/>
    <property type="molecule type" value="Genomic_DNA"/>
</dbReference>
<organism evidence="1 2">
    <name type="scientific">Babesia divergens</name>
    <dbReference type="NCBI Taxonomy" id="32595"/>
    <lineage>
        <taxon>Eukaryota</taxon>
        <taxon>Sar</taxon>
        <taxon>Alveolata</taxon>
        <taxon>Apicomplexa</taxon>
        <taxon>Aconoidasida</taxon>
        <taxon>Piroplasmida</taxon>
        <taxon>Babesiidae</taxon>
        <taxon>Babesia</taxon>
    </lineage>
</organism>
<sequence length="86" mass="10101">MMESSRQIFYLLELDLTTADNRSKTYIYAGVAGRDYQRRLCRVRNIYDWESEVYQASKLLTTGRKSISRNDDGNVRLIIERNSTNT</sequence>
<dbReference type="AlphaFoldDB" id="A0AAD9GJW6"/>
<reference evidence="1" key="2">
    <citation type="submission" date="2021-05" db="EMBL/GenBank/DDBJ databases">
        <authorList>
            <person name="Pain A."/>
        </authorList>
    </citation>
    <scope>NUCLEOTIDE SEQUENCE</scope>
    <source>
        <strain evidence="1">1802A</strain>
    </source>
</reference>
<comment type="caution">
    <text evidence="1">The sequence shown here is derived from an EMBL/GenBank/DDBJ whole genome shotgun (WGS) entry which is preliminary data.</text>
</comment>
<keyword evidence="2" id="KW-1185">Reference proteome</keyword>
<name>A0AAD9GJW6_BABDI</name>
<evidence type="ECO:0000313" key="1">
    <source>
        <dbReference type="EMBL" id="KAK1939822.1"/>
    </source>
</evidence>
<reference evidence="1" key="1">
    <citation type="journal article" date="2014" name="Nucleic Acids Res.">
        <title>The evolutionary dynamics of variant antigen genes in Babesia reveal a history of genomic innovation underlying host-parasite interaction.</title>
        <authorList>
            <person name="Jackson A.P."/>
            <person name="Otto T.D."/>
            <person name="Darby A."/>
            <person name="Ramaprasad A."/>
            <person name="Xia D."/>
            <person name="Echaide I.E."/>
            <person name="Farber M."/>
            <person name="Gahlot S."/>
            <person name="Gamble J."/>
            <person name="Gupta D."/>
            <person name="Gupta Y."/>
            <person name="Jackson L."/>
            <person name="Malandrin L."/>
            <person name="Malas T.B."/>
            <person name="Moussa E."/>
            <person name="Nair M."/>
            <person name="Reid A.J."/>
            <person name="Sanders M."/>
            <person name="Sharma J."/>
            <person name="Tracey A."/>
            <person name="Quail M.A."/>
            <person name="Weir W."/>
            <person name="Wastling J.M."/>
            <person name="Hall N."/>
            <person name="Willadsen P."/>
            <person name="Lingelbach K."/>
            <person name="Shiels B."/>
            <person name="Tait A."/>
            <person name="Berriman M."/>
            <person name="Allred D.R."/>
            <person name="Pain A."/>
        </authorList>
    </citation>
    <scope>NUCLEOTIDE SEQUENCE</scope>
    <source>
        <strain evidence="1">1802A</strain>
    </source>
</reference>
<evidence type="ECO:0000313" key="2">
    <source>
        <dbReference type="Proteomes" id="UP001195914"/>
    </source>
</evidence>
<protein>
    <submittedName>
        <fullName evidence="1">Uncharacterized protein</fullName>
    </submittedName>
</protein>
<accession>A0AAD9GJW6</accession>